<evidence type="ECO:0000313" key="3">
    <source>
        <dbReference type="Proteomes" id="UP000321933"/>
    </source>
</evidence>
<keyword evidence="1" id="KW-0812">Transmembrane</keyword>
<feature type="transmembrane region" description="Helical" evidence="1">
    <location>
        <begin position="861"/>
        <end position="878"/>
    </location>
</feature>
<feature type="transmembrane region" description="Helical" evidence="1">
    <location>
        <begin position="7"/>
        <end position="30"/>
    </location>
</feature>
<dbReference type="RefSeq" id="WP_148065541.1">
    <property type="nucleotide sequence ID" value="NZ_VRYZ01000008.1"/>
</dbReference>
<sequence>MERLIRWWAFNPVAANLLMVGILLSGYLGFLAMEREAFPQFVVNQVQVEVTWPGAAPQEVEEQVIQRIEESLKDLDNVKRVNATATEGHGRLDVATYTYVDINDFLNEVKNRVDAVIGLPRDIEPPRVKRTQFREEMIRVAVHGDVSERELTRLAEDLRDDMAKLPWISVVELFGTRREEVTVELSESAMRRYGLGFDDVAAAIRGSSVNLSSGMVRTATGDIRLRARNLADSADDFERIVVRQTDAGAIVAVGDVARVIDGFEENEILATMNGQPAVLLQALSTDNMQVVQASEAVKAWMDEVRPTLPRGMDLTLWFDTADIYNSRMSTIGKSAYMGLALVFAVLILSLRPKVALWVTVGIAVAFLGTFAMLPGNDVSLNVMSTFAFLLVLGIVVDDAIVVGESIHQEAHVTGGGPESAVTGTLAVAKPVIFAVLTTMIAFAPWFFLDVEGGHMTKQFSIVITAALTISLIEAFLILPAHLRHLEHREKLGGWRAKQKALEEGIVHFANTRYRALIGWAVRRRYLTAALFIATFIISLGLFTAGWVKFTFFPEVESDQIYINVEMPAGSPYSRSLEVLRVLQEAEKKLIAEVEQTASDSGGSGELVRGWYTRSRRDSVIAIVQLAPPTERDLSAREAALRFQELVGDIPDADAITINYTLNDQGPALTYLLQHRDLAVLRAASTELQAQLHTYSGAYYIRDSLRGESDEIHLQLRPGAEKLGITLAQVSSQVRQAYYGEEVQRLPRENGDVRVMLKYPRELRESLSSLDHFRVRTADGRELPLLSVVDVEVSSGVQRIERRDGERTLQVSADAVPELVSDINRDVQDNFLPQLGERYPGLTILKGGQQETEQDFMQQITSLYLVAAFAMYTLIAIAFRSYALPLLIMTAIPFGFMGAVFGHLLFGIPLALFSYFGIGAAAGVVVNDNLVLVDYIGRLRAQGKDALTAVIEAGVHRFRPILLTTLTTFIGLIPIMAERSTEAQFLKPAVLSLAFGVLFALFVTLLMVPALYLIGEDCSRLFARGKAWFRGERGVVGEHSARDSQ</sequence>
<keyword evidence="1" id="KW-0472">Membrane</keyword>
<reference evidence="2 3" key="1">
    <citation type="submission" date="2019-08" db="EMBL/GenBank/DDBJ databases">
        <title>Parahaliea maris sp. nov., isolated from the surface seawater.</title>
        <authorList>
            <person name="Liu Y."/>
        </authorList>
    </citation>
    <scope>NUCLEOTIDE SEQUENCE [LARGE SCALE GENOMIC DNA]</scope>
    <source>
        <strain evidence="2 3">S2-26</strain>
    </source>
</reference>
<evidence type="ECO:0000256" key="1">
    <source>
        <dbReference type="SAM" id="Phobius"/>
    </source>
</evidence>
<proteinExistence type="predicted"/>
<dbReference type="SUPFAM" id="SSF82714">
    <property type="entry name" value="Multidrug efflux transporter AcrB TolC docking domain, DN and DC subdomains"/>
    <property type="match status" value="2"/>
</dbReference>
<protein>
    <submittedName>
        <fullName evidence="2">Efflux RND transporter permease subunit</fullName>
    </submittedName>
</protein>
<feature type="transmembrane region" description="Helical" evidence="1">
    <location>
        <begin position="988"/>
        <end position="1013"/>
    </location>
</feature>
<evidence type="ECO:0000313" key="2">
    <source>
        <dbReference type="EMBL" id="TXS89683.1"/>
    </source>
</evidence>
<feature type="transmembrane region" description="Helical" evidence="1">
    <location>
        <begin position="911"/>
        <end position="936"/>
    </location>
</feature>
<dbReference type="PANTHER" id="PTHR32063">
    <property type="match status" value="1"/>
</dbReference>
<dbReference type="PRINTS" id="PR00702">
    <property type="entry name" value="ACRIFLAVINRP"/>
</dbReference>
<dbReference type="SUPFAM" id="SSF82866">
    <property type="entry name" value="Multidrug efflux transporter AcrB transmembrane domain"/>
    <property type="match status" value="2"/>
</dbReference>
<dbReference type="PANTHER" id="PTHR32063:SF33">
    <property type="entry name" value="RND SUPERFAMILY EFFLUX PUMP PERMEASE COMPONENT"/>
    <property type="match status" value="1"/>
</dbReference>
<dbReference type="Gene3D" id="3.30.70.1430">
    <property type="entry name" value="Multidrug efflux transporter AcrB pore domain"/>
    <property type="match status" value="2"/>
</dbReference>
<dbReference type="GO" id="GO:0005886">
    <property type="term" value="C:plasma membrane"/>
    <property type="evidence" value="ECO:0007669"/>
    <property type="project" value="TreeGrafter"/>
</dbReference>
<dbReference type="Gene3D" id="3.30.70.1320">
    <property type="entry name" value="Multidrug efflux transporter AcrB pore domain like"/>
    <property type="match status" value="1"/>
</dbReference>
<dbReference type="GO" id="GO:0042910">
    <property type="term" value="F:xenobiotic transmembrane transporter activity"/>
    <property type="evidence" value="ECO:0007669"/>
    <property type="project" value="TreeGrafter"/>
</dbReference>
<dbReference type="Proteomes" id="UP000321933">
    <property type="component" value="Unassembled WGS sequence"/>
</dbReference>
<feature type="transmembrane region" description="Helical" evidence="1">
    <location>
        <begin position="525"/>
        <end position="547"/>
    </location>
</feature>
<organism evidence="2 3">
    <name type="scientific">Parahaliea aestuarii</name>
    <dbReference type="NCBI Taxonomy" id="1852021"/>
    <lineage>
        <taxon>Bacteria</taxon>
        <taxon>Pseudomonadati</taxon>
        <taxon>Pseudomonadota</taxon>
        <taxon>Gammaproteobacteria</taxon>
        <taxon>Cellvibrionales</taxon>
        <taxon>Halieaceae</taxon>
        <taxon>Parahaliea</taxon>
    </lineage>
</organism>
<dbReference type="InterPro" id="IPR001036">
    <property type="entry name" value="Acrflvin-R"/>
</dbReference>
<dbReference type="OrthoDB" id="5287122at2"/>
<feature type="transmembrane region" description="Helical" evidence="1">
    <location>
        <begin position="957"/>
        <end position="976"/>
    </location>
</feature>
<keyword evidence="3" id="KW-1185">Reference proteome</keyword>
<dbReference type="Pfam" id="PF00873">
    <property type="entry name" value="ACR_tran"/>
    <property type="match status" value="1"/>
</dbReference>
<feature type="transmembrane region" description="Helical" evidence="1">
    <location>
        <begin position="355"/>
        <end position="373"/>
    </location>
</feature>
<accession>A0A5C8ZMI4</accession>
<dbReference type="InterPro" id="IPR027463">
    <property type="entry name" value="AcrB_DN_DC_subdom"/>
</dbReference>
<keyword evidence="1" id="KW-1133">Transmembrane helix</keyword>
<dbReference type="SUPFAM" id="SSF82693">
    <property type="entry name" value="Multidrug efflux transporter AcrB pore domain, PN1, PN2, PC1 and PC2 subdomains"/>
    <property type="match status" value="3"/>
</dbReference>
<comment type="caution">
    <text evidence="2">The sequence shown here is derived from an EMBL/GenBank/DDBJ whole genome shotgun (WGS) entry which is preliminary data.</text>
</comment>
<dbReference type="Gene3D" id="1.20.1640.10">
    <property type="entry name" value="Multidrug efflux transporter AcrB transmembrane domain"/>
    <property type="match status" value="2"/>
</dbReference>
<feature type="transmembrane region" description="Helical" evidence="1">
    <location>
        <begin position="459"/>
        <end position="478"/>
    </location>
</feature>
<feature type="transmembrane region" description="Helical" evidence="1">
    <location>
        <begin position="885"/>
        <end position="905"/>
    </location>
</feature>
<dbReference type="Gene3D" id="3.30.70.1440">
    <property type="entry name" value="Multidrug efflux transporter AcrB pore domain"/>
    <property type="match status" value="1"/>
</dbReference>
<dbReference type="EMBL" id="VRYZ01000008">
    <property type="protein sequence ID" value="TXS89683.1"/>
    <property type="molecule type" value="Genomic_DNA"/>
</dbReference>
<feature type="transmembrane region" description="Helical" evidence="1">
    <location>
        <begin position="427"/>
        <end position="447"/>
    </location>
</feature>
<gene>
    <name evidence="2" type="ORF">FVW59_16865</name>
</gene>
<dbReference type="Gene3D" id="3.30.2090.10">
    <property type="entry name" value="Multidrug efflux transporter AcrB TolC docking domain, DN and DC subdomains"/>
    <property type="match status" value="2"/>
</dbReference>
<feature type="transmembrane region" description="Helical" evidence="1">
    <location>
        <begin position="385"/>
        <end position="406"/>
    </location>
</feature>
<name>A0A5C8ZMI4_9GAMM</name>
<dbReference type="AlphaFoldDB" id="A0A5C8ZMI4"/>
<feature type="transmembrane region" description="Helical" evidence="1">
    <location>
        <begin position="334"/>
        <end position="350"/>
    </location>
</feature>